<sequence length="346" mass="39008">MTTQARTVADPTAIEATRILLSQIGIAPADLLTDPHTAPTFGDVIPKLRATLTPGTLRTYNTHLNHLENTWHDRQLDTVTKADLDEKARAVQAASSSKPGARTGTSAREHFISTARCLYRYAEDNNWLHPSRNPARHLAIPTRPPSHRQAIPSPQLAEICHVAALTGNDPELDTLLLRLHTETACRRVGALHLRPCDLDPHHCLILLREKEGIDRRQPVTPTLMRHLLRHAEQRGSPPNQQLLRYRNTKPITARRYDHLWTRIGQHLPWVATQHITTHWLRHTTLTWVERTFGYATARTYAGHHTRKTHGTTATYVKANLHEIAAALSALTQEPHPLLTNQPPITL</sequence>
<keyword evidence="3" id="KW-0233">DNA recombination</keyword>
<dbReference type="EMBL" id="CP109441">
    <property type="protein sequence ID" value="WUV44858.1"/>
    <property type="molecule type" value="Genomic_DNA"/>
</dbReference>
<dbReference type="InterPro" id="IPR010998">
    <property type="entry name" value="Integrase_recombinase_N"/>
</dbReference>
<dbReference type="InterPro" id="IPR002104">
    <property type="entry name" value="Integrase_catalytic"/>
</dbReference>
<dbReference type="InterPro" id="IPR011010">
    <property type="entry name" value="DNA_brk_join_enz"/>
</dbReference>
<evidence type="ECO:0000313" key="5">
    <source>
        <dbReference type="EMBL" id="WUV44858.1"/>
    </source>
</evidence>
<dbReference type="RefSeq" id="WP_329408021.1">
    <property type="nucleotide sequence ID" value="NZ_CP109441.1"/>
</dbReference>
<dbReference type="Proteomes" id="UP001432062">
    <property type="component" value="Chromosome"/>
</dbReference>
<protein>
    <submittedName>
        <fullName evidence="5">Site-specific integrase</fullName>
    </submittedName>
</protein>
<dbReference type="PANTHER" id="PTHR30349">
    <property type="entry name" value="PHAGE INTEGRASE-RELATED"/>
    <property type="match status" value="1"/>
</dbReference>
<evidence type="ECO:0000256" key="3">
    <source>
        <dbReference type="ARBA" id="ARBA00023172"/>
    </source>
</evidence>
<accession>A0ABZ1YNW8</accession>
<proteinExistence type="inferred from homology"/>
<keyword evidence="2" id="KW-0238">DNA-binding</keyword>
<dbReference type="Gene3D" id="1.10.150.130">
    <property type="match status" value="1"/>
</dbReference>
<dbReference type="Gene3D" id="1.10.443.10">
    <property type="entry name" value="Intergrase catalytic core"/>
    <property type="match status" value="1"/>
</dbReference>
<dbReference type="InterPro" id="IPR050090">
    <property type="entry name" value="Tyrosine_recombinase_XerCD"/>
</dbReference>
<keyword evidence="6" id="KW-1185">Reference proteome</keyword>
<organism evidence="5 6">
    <name type="scientific">Nocardia vinacea</name>
    <dbReference type="NCBI Taxonomy" id="96468"/>
    <lineage>
        <taxon>Bacteria</taxon>
        <taxon>Bacillati</taxon>
        <taxon>Actinomycetota</taxon>
        <taxon>Actinomycetes</taxon>
        <taxon>Mycobacteriales</taxon>
        <taxon>Nocardiaceae</taxon>
        <taxon>Nocardia</taxon>
    </lineage>
</organism>
<evidence type="ECO:0000313" key="6">
    <source>
        <dbReference type="Proteomes" id="UP001432062"/>
    </source>
</evidence>
<dbReference type="Pfam" id="PF00589">
    <property type="entry name" value="Phage_integrase"/>
    <property type="match status" value="1"/>
</dbReference>
<feature type="domain" description="Tyr recombinase" evidence="4">
    <location>
        <begin position="159"/>
        <end position="318"/>
    </location>
</feature>
<reference evidence="5" key="1">
    <citation type="submission" date="2022-10" db="EMBL/GenBank/DDBJ databases">
        <title>The complete genomes of actinobacterial strains from the NBC collection.</title>
        <authorList>
            <person name="Joergensen T.S."/>
            <person name="Alvarez Arevalo M."/>
            <person name="Sterndorff E.B."/>
            <person name="Faurdal D."/>
            <person name="Vuksanovic O."/>
            <person name="Mourched A.-S."/>
            <person name="Charusanti P."/>
            <person name="Shaw S."/>
            <person name="Blin K."/>
            <person name="Weber T."/>
        </authorList>
    </citation>
    <scope>NUCLEOTIDE SEQUENCE</scope>
    <source>
        <strain evidence="5">NBC_01482</strain>
    </source>
</reference>
<dbReference type="InterPro" id="IPR013762">
    <property type="entry name" value="Integrase-like_cat_sf"/>
</dbReference>
<dbReference type="CDD" id="cd00397">
    <property type="entry name" value="DNA_BRE_C"/>
    <property type="match status" value="1"/>
</dbReference>
<evidence type="ECO:0000256" key="2">
    <source>
        <dbReference type="ARBA" id="ARBA00023125"/>
    </source>
</evidence>
<gene>
    <name evidence="5" type="ORF">OG563_37900</name>
</gene>
<comment type="similarity">
    <text evidence="1">Belongs to the 'phage' integrase family.</text>
</comment>
<evidence type="ECO:0000256" key="1">
    <source>
        <dbReference type="ARBA" id="ARBA00008857"/>
    </source>
</evidence>
<dbReference type="SUPFAM" id="SSF56349">
    <property type="entry name" value="DNA breaking-rejoining enzymes"/>
    <property type="match status" value="1"/>
</dbReference>
<evidence type="ECO:0000259" key="4">
    <source>
        <dbReference type="Pfam" id="PF00589"/>
    </source>
</evidence>
<dbReference type="PANTHER" id="PTHR30349:SF41">
    <property type="entry name" value="INTEGRASE_RECOMBINASE PROTEIN MJ0367-RELATED"/>
    <property type="match status" value="1"/>
</dbReference>
<name>A0ABZ1YNW8_9NOCA</name>